<dbReference type="SUPFAM" id="SSF52374">
    <property type="entry name" value="Nucleotidylyl transferase"/>
    <property type="match status" value="1"/>
</dbReference>
<dbReference type="Gene3D" id="1.10.730.10">
    <property type="entry name" value="Isoleucyl-tRNA Synthetase, Domain 1"/>
    <property type="match status" value="1"/>
</dbReference>
<dbReference type="InterPro" id="IPR033911">
    <property type="entry name" value="MetRS_core"/>
</dbReference>
<evidence type="ECO:0000313" key="21">
    <source>
        <dbReference type="Proteomes" id="UP000277928"/>
    </source>
</evidence>
<evidence type="ECO:0000256" key="8">
    <source>
        <dbReference type="ARBA" id="ARBA00022806"/>
    </source>
</evidence>
<protein>
    <recommendedName>
        <fullName evidence="17">Methionine--tRNA ligase, mitochondrial</fullName>
        <ecNumber evidence="3">6.1.1.10</ecNumber>
    </recommendedName>
    <alternativeName>
        <fullName evidence="18">Mitochondrial methionyl-tRNA synthetase</fullName>
    </alternativeName>
</protein>
<keyword evidence="8" id="KW-0347">Helicase</keyword>
<dbReference type="GO" id="GO:0006310">
    <property type="term" value="P:DNA recombination"/>
    <property type="evidence" value="ECO:0007669"/>
    <property type="project" value="UniProtKB-KW"/>
</dbReference>
<evidence type="ECO:0000256" key="17">
    <source>
        <dbReference type="ARBA" id="ARBA00026124"/>
    </source>
</evidence>
<name>A0A3P6U9R2_LITSI</name>
<dbReference type="Gene3D" id="2.170.220.10">
    <property type="match status" value="1"/>
</dbReference>
<keyword evidence="16" id="KW-0539">Nucleus</keyword>
<dbReference type="Gene3D" id="2.40.290.10">
    <property type="match status" value="1"/>
</dbReference>
<evidence type="ECO:0000256" key="5">
    <source>
        <dbReference type="ARBA" id="ARBA00022741"/>
    </source>
</evidence>
<dbReference type="SUPFAM" id="SSF53335">
    <property type="entry name" value="S-adenosyl-L-methionine-dependent methyltransferases"/>
    <property type="match status" value="1"/>
</dbReference>
<dbReference type="GO" id="GO:0003684">
    <property type="term" value="F:damaged DNA binding"/>
    <property type="evidence" value="ECO:0007669"/>
    <property type="project" value="InterPro"/>
</dbReference>
<dbReference type="Proteomes" id="UP000277928">
    <property type="component" value="Unassembled WGS sequence"/>
</dbReference>
<dbReference type="GO" id="GO:0005509">
    <property type="term" value="F:calcium ion binding"/>
    <property type="evidence" value="ECO:0007669"/>
    <property type="project" value="InterPro"/>
</dbReference>
<dbReference type="SMART" id="SM00559">
    <property type="entry name" value="Ku78"/>
    <property type="match status" value="1"/>
</dbReference>
<proteinExistence type="inferred from homology"/>
<dbReference type="GO" id="GO:0005524">
    <property type="term" value="F:ATP binding"/>
    <property type="evidence" value="ECO:0007669"/>
    <property type="project" value="UniProtKB-KW"/>
</dbReference>
<evidence type="ECO:0000256" key="7">
    <source>
        <dbReference type="ARBA" id="ARBA00022801"/>
    </source>
</evidence>
<dbReference type="InterPro" id="IPR016194">
    <property type="entry name" value="SPOC-like_C_dom_sf"/>
</dbReference>
<evidence type="ECO:0000256" key="11">
    <source>
        <dbReference type="ARBA" id="ARBA00022917"/>
    </source>
</evidence>
<dbReference type="SUPFAM" id="SSF47323">
    <property type="entry name" value="Anticodon-binding domain of a subclass of class I aminoacyl-tRNA synthetases"/>
    <property type="match status" value="1"/>
</dbReference>
<dbReference type="InterPro" id="IPR041872">
    <property type="entry name" value="Anticodon_Met"/>
</dbReference>
<dbReference type="Gene3D" id="3.40.50.620">
    <property type="entry name" value="HUPs"/>
    <property type="match status" value="1"/>
</dbReference>
<dbReference type="Gene3D" id="3.40.50.150">
    <property type="entry name" value="Vaccinia Virus protein VP39"/>
    <property type="match status" value="1"/>
</dbReference>
<dbReference type="Pfam" id="PF02735">
    <property type="entry name" value="Ku"/>
    <property type="match status" value="1"/>
</dbReference>
<dbReference type="SUPFAM" id="SSF47473">
    <property type="entry name" value="EF-hand"/>
    <property type="match status" value="1"/>
</dbReference>
<organism evidence="20 21">
    <name type="scientific">Litomosoides sigmodontis</name>
    <name type="common">Filarial nematode worm</name>
    <dbReference type="NCBI Taxonomy" id="42156"/>
    <lineage>
        <taxon>Eukaryota</taxon>
        <taxon>Metazoa</taxon>
        <taxon>Ecdysozoa</taxon>
        <taxon>Nematoda</taxon>
        <taxon>Chromadorea</taxon>
        <taxon>Rhabditida</taxon>
        <taxon>Spirurina</taxon>
        <taxon>Spiruromorpha</taxon>
        <taxon>Filarioidea</taxon>
        <taxon>Onchocercidae</taxon>
        <taxon>Litomosoides</taxon>
    </lineage>
</organism>
<dbReference type="InterPro" id="IPR006164">
    <property type="entry name" value="DNA_bd_Ku70/Ku80"/>
</dbReference>
<dbReference type="SUPFAM" id="SSF53300">
    <property type="entry name" value="vWA-like"/>
    <property type="match status" value="1"/>
</dbReference>
<keyword evidence="10" id="KW-0067">ATP-binding</keyword>
<keyword evidence="15" id="KW-0234">DNA repair</keyword>
<evidence type="ECO:0000256" key="14">
    <source>
        <dbReference type="ARBA" id="ARBA00023172"/>
    </source>
</evidence>
<dbReference type="Pfam" id="PF08241">
    <property type="entry name" value="Methyltransf_11"/>
    <property type="match status" value="1"/>
</dbReference>
<keyword evidence="4" id="KW-0436">Ligase</keyword>
<keyword evidence="14" id="KW-0233">DNA recombination</keyword>
<dbReference type="GO" id="GO:0043564">
    <property type="term" value="C:Ku70:Ku80 complex"/>
    <property type="evidence" value="ECO:0007669"/>
    <property type="project" value="InterPro"/>
</dbReference>
<evidence type="ECO:0000256" key="1">
    <source>
        <dbReference type="ARBA" id="ARBA00004123"/>
    </source>
</evidence>
<evidence type="ECO:0000256" key="16">
    <source>
        <dbReference type="ARBA" id="ARBA00023242"/>
    </source>
</evidence>
<comment type="similarity">
    <text evidence="2">Belongs to the ku80 family.</text>
</comment>
<evidence type="ECO:0000256" key="18">
    <source>
        <dbReference type="ARBA" id="ARBA00030331"/>
    </source>
</evidence>
<dbReference type="GO" id="GO:0000723">
    <property type="term" value="P:telomere maintenance"/>
    <property type="evidence" value="ECO:0007669"/>
    <property type="project" value="InterPro"/>
</dbReference>
<dbReference type="CDD" id="cd00873">
    <property type="entry name" value="KU80"/>
    <property type="match status" value="1"/>
</dbReference>
<feature type="domain" description="EF-hand" evidence="19">
    <location>
        <begin position="1682"/>
        <end position="1717"/>
    </location>
</feature>
<keyword evidence="5" id="KW-0547">Nucleotide-binding</keyword>
<dbReference type="CDD" id="cd02440">
    <property type="entry name" value="AdoMet_MTases"/>
    <property type="match status" value="1"/>
</dbReference>
<dbReference type="InterPro" id="IPR018247">
    <property type="entry name" value="EF_Hand_1_Ca_BS"/>
</dbReference>
<dbReference type="GO" id="GO:0016787">
    <property type="term" value="F:hydrolase activity"/>
    <property type="evidence" value="ECO:0007669"/>
    <property type="project" value="UniProtKB-KW"/>
</dbReference>
<dbReference type="InterPro" id="IPR015413">
    <property type="entry name" value="Methionyl/Leucyl_tRNA_Synth"/>
</dbReference>
<keyword evidence="9" id="KW-0106">Calcium</keyword>
<dbReference type="GO" id="GO:0006431">
    <property type="term" value="P:methionyl-tRNA aminoacylation"/>
    <property type="evidence" value="ECO:0007669"/>
    <property type="project" value="InterPro"/>
</dbReference>
<comment type="subcellular location">
    <subcellularLocation>
        <location evidence="1">Nucleus</location>
    </subcellularLocation>
</comment>
<dbReference type="InterPro" id="IPR029063">
    <property type="entry name" value="SAM-dependent_MTases_sf"/>
</dbReference>
<keyword evidence="13" id="KW-0030">Aminoacyl-tRNA synthetase</keyword>
<dbReference type="InterPro" id="IPR011992">
    <property type="entry name" value="EF-hand-dom_pair"/>
</dbReference>
<dbReference type="GO" id="GO:0006303">
    <property type="term" value="P:double-strand break repair via nonhomologous end joining"/>
    <property type="evidence" value="ECO:0007669"/>
    <property type="project" value="InterPro"/>
</dbReference>
<evidence type="ECO:0000256" key="10">
    <source>
        <dbReference type="ARBA" id="ARBA00022840"/>
    </source>
</evidence>
<evidence type="ECO:0000256" key="2">
    <source>
        <dbReference type="ARBA" id="ARBA00007726"/>
    </source>
</evidence>
<keyword evidence="7" id="KW-0378">Hydrolase</keyword>
<dbReference type="InterPro" id="IPR024193">
    <property type="entry name" value="Ku80"/>
</dbReference>
<dbReference type="PRINTS" id="PR01041">
    <property type="entry name" value="TRNASYNTHMET"/>
</dbReference>
<dbReference type="Gene3D" id="1.10.238.10">
    <property type="entry name" value="EF-hand"/>
    <property type="match status" value="1"/>
</dbReference>
<dbReference type="EC" id="6.1.1.10" evidence="3"/>
<evidence type="ECO:0000313" key="20">
    <source>
        <dbReference type="EMBL" id="VDK75608.1"/>
    </source>
</evidence>
<keyword evidence="21" id="KW-1185">Reference proteome</keyword>
<keyword evidence="11" id="KW-0648">Protein biosynthesis</keyword>
<evidence type="ECO:0000256" key="12">
    <source>
        <dbReference type="ARBA" id="ARBA00023125"/>
    </source>
</evidence>
<dbReference type="InterPro" id="IPR014729">
    <property type="entry name" value="Rossmann-like_a/b/a_fold"/>
</dbReference>
<dbReference type="Gene3D" id="1.10.1600.10">
    <property type="match status" value="1"/>
</dbReference>
<dbReference type="CDD" id="cd07957">
    <property type="entry name" value="Anticodon_Ia_Met"/>
    <property type="match status" value="1"/>
</dbReference>
<evidence type="ECO:0000256" key="3">
    <source>
        <dbReference type="ARBA" id="ARBA00012838"/>
    </source>
</evidence>
<dbReference type="GO" id="GO:0004825">
    <property type="term" value="F:methionine-tRNA ligase activity"/>
    <property type="evidence" value="ECO:0007669"/>
    <property type="project" value="UniProtKB-EC"/>
</dbReference>
<evidence type="ECO:0000256" key="9">
    <source>
        <dbReference type="ARBA" id="ARBA00022837"/>
    </source>
</evidence>
<dbReference type="GO" id="GO:0042162">
    <property type="term" value="F:telomeric DNA binding"/>
    <property type="evidence" value="ECO:0007669"/>
    <property type="project" value="InterPro"/>
</dbReference>
<dbReference type="NCBIfam" id="TIGR00398">
    <property type="entry name" value="metG"/>
    <property type="match status" value="1"/>
</dbReference>
<dbReference type="PROSITE" id="PS00018">
    <property type="entry name" value="EF_HAND_1"/>
    <property type="match status" value="2"/>
</dbReference>
<evidence type="ECO:0000259" key="19">
    <source>
        <dbReference type="PROSITE" id="PS50222"/>
    </source>
</evidence>
<evidence type="ECO:0000256" key="4">
    <source>
        <dbReference type="ARBA" id="ARBA00022598"/>
    </source>
</evidence>
<reference evidence="20 21" key="1">
    <citation type="submission" date="2018-08" db="EMBL/GenBank/DDBJ databases">
        <authorList>
            <person name="Laetsch R D."/>
            <person name="Stevens L."/>
            <person name="Kumar S."/>
            <person name="Blaxter L. M."/>
        </authorList>
    </citation>
    <scope>NUCLEOTIDE SEQUENCE [LARGE SCALE GENOMIC DNA]</scope>
</reference>
<feature type="domain" description="EF-hand" evidence="19">
    <location>
        <begin position="1754"/>
        <end position="1789"/>
    </location>
</feature>
<dbReference type="Pfam" id="PF03731">
    <property type="entry name" value="Ku_N"/>
    <property type="match status" value="1"/>
</dbReference>
<dbReference type="PANTHER" id="PTHR43326">
    <property type="entry name" value="METHIONYL-TRNA SYNTHETASE"/>
    <property type="match status" value="1"/>
</dbReference>
<dbReference type="InterPro" id="IPR023457">
    <property type="entry name" value="Met-tRNA_synth_2"/>
</dbReference>
<dbReference type="InterPro" id="IPR002048">
    <property type="entry name" value="EF_hand_dom"/>
</dbReference>
<dbReference type="SUPFAM" id="SSF100939">
    <property type="entry name" value="SPOC domain-like"/>
    <property type="match status" value="1"/>
</dbReference>
<evidence type="ECO:0000256" key="15">
    <source>
        <dbReference type="ARBA" id="ARBA00023204"/>
    </source>
</evidence>
<keyword evidence="12" id="KW-0238">DNA-binding</keyword>
<accession>A0A3P6U9R2</accession>
<dbReference type="OrthoDB" id="5844513at2759"/>
<dbReference type="PROSITE" id="PS50222">
    <property type="entry name" value="EF_HAND_2"/>
    <property type="match status" value="2"/>
</dbReference>
<dbReference type="STRING" id="42156.A0A3P6U9R2"/>
<dbReference type="InterPro" id="IPR036465">
    <property type="entry name" value="vWFA_dom_sf"/>
</dbReference>
<keyword evidence="6" id="KW-0227">DNA damage</keyword>
<dbReference type="InterPro" id="IPR013216">
    <property type="entry name" value="Methyltransf_11"/>
</dbReference>
<dbReference type="InterPro" id="IPR014758">
    <property type="entry name" value="Met-tRNA_synth"/>
</dbReference>
<evidence type="ECO:0000256" key="6">
    <source>
        <dbReference type="ARBA" id="ARBA00022763"/>
    </source>
</evidence>
<dbReference type="CDD" id="cd00814">
    <property type="entry name" value="MetRS_core"/>
    <property type="match status" value="1"/>
</dbReference>
<evidence type="ECO:0000256" key="13">
    <source>
        <dbReference type="ARBA" id="ARBA00023146"/>
    </source>
</evidence>
<dbReference type="InterPro" id="IPR009080">
    <property type="entry name" value="tRNAsynth_Ia_anticodon-bd"/>
</dbReference>
<sequence>MRLSSLATPNDAADGLYMSGLLACKSPFLMNAVVEALNISPDDEVLELGIGLGDGVLRSYRRIREGKGTIYSVDRWNSLFESVRGRFPKSALEDKRIVFNEVSDAKLLPFNNEFFDKIFHVHSAYFWAPDLPATLAEIIRVLKPGGVFLCGMHLQKLQLLEKGKLIRRRQFDPSRYLFELEPAGFADVRMEYTKGRTNKEYQLIFAKKPLEMRELRDPNEVAAFLEEKLMKEYVIERSIDDGHSLVDIQHEFLHDKTYDDTNLLEGSNSDCMTNSKHYSYLMVGNIKALRAVEGILITLKRLKHFITTPIFYANGSPHIGHLYTALLADASNRWKLLRSGVTDSDDFLFTTGTDEHGLKIQQTAAKTNQDPQSYCNNISNKFKDLFCSFGVQPSDFIRTTETRHKEVVKRVWAELDERGQIQRGKHEGWYSTTDECFYSIDEVEKLNGQPSMVSKITGSVVEWVQEENYVFPLFEYLDTVRQWLTNCDVIRPKTYFPEALQQANIKGNLSLSRDRKRVSWGITVPNDGSQTIYVWFDALINYLTVSGIFSDKKTSSWPPTCQIVGKDILRFHAVIWPAFLLALDLPLPKRIFVHGHWLVNGAKMSKSVGNVVDPFIAAKVLSEEGLRYFLLRQGTPQSDANFNMAEAINVINADLVNNVANLLQRSVVKKLNPSQTYPIFYPDSFRNGLLELGEPLVKSINELAGLYEEQFDELMIYKALELLMDVARQANGFFQSCEPWKELDDRKVSSLLYICYEVLRICGILLQPVVPHYADRLLNRLGMKKNERGLDNVKIMSNDDRPKKRAKKASHECTVILVDVGANMNKEGVSTTDMELTKDVVEWIVTRKIFTESIDEFTLVLFGSEVTRNPVTADENIFFCEEEMQQAKIDWLRLIDKEIKASKSINGDFLAALIVALDYMRNHLGNYEEKNITARNILLITNLGGFDGNMDDECIEAIVNGLQALEINFNVIGPSIERLIEIKGKVISNEDSALKPKELFDAMGSFKMESAECMIARILKQVDGVAYSFDEALPMLQRFVPRKVNLRGQKFYLELGIDLKVPLQMYKKIHTMDFKLDAEKYALTTGVKLKRKTVYEKYVKNEEVGESITTVDVDTNHSDNLSQRFGSKTFEGEIVKGYKFGTTIVPYNDEDQKEYGWKQENRCLKLIQFSKRSQILEHYLMDGGAYYFIPLATDKNACIAISALVNAMIVEDSVALTRYVYNASSQPRIMGLFPRRSKKGIDMFVGIQLPFYEDFRGLDFPQLDGLTAESKSDHLNAMHAFVKEMDLTKAHYDVETGQFEESLRPRDVPNPKLQNVCKTMKYRVLHPNAPLPTFEDKLLGDLLEPNSLLLKRANESLNYLKIHLPLLESPNKKQYAKGMKEEILPRMSADGSVSPESGKLISAESFLRNSTDMVSLVGRLDLQPKEISYLKLSEESKLLPCGAKGHVNSPSKQSLQLKLRLEACRRMWKHKLESLPTNEDIELFRTTLRNYATYSRSEDGKVMDYYGYKQVMSIAPKALQDFLSTKIFMELLQISNAKDRGIVTVDSIIDYLLTKKDKLSKLIQLHYYDSASKGYFSVEDLQNFLEEEVLPHIPSLANLNEEEPMLQDYYLCMATRKFFFLLDPMQQKRIRIVDIVASGLLEELETLNKSLNGSANNDGNESAEIEQMEDVPISKLNWFSKRNLLRIKELYEQLDADGNGLLSFSEMIGFQHVTNSFMQRVFEVQQTYDNDEIDLRGFCDLLLAMENKSASLSFERSALNYYFRVLDVDGDNLLSASDLNFFYRDLARMLEKCLEESESLKAPSFEDIKNEIFDMCNSKSPEGITLKELISSGKGATVVGMLTDLDAFFEYENREDITYDE</sequence>
<dbReference type="GO" id="GO:0004386">
    <property type="term" value="F:helicase activity"/>
    <property type="evidence" value="ECO:0007669"/>
    <property type="project" value="UniProtKB-KW"/>
</dbReference>
<dbReference type="Pfam" id="PF09334">
    <property type="entry name" value="tRNA-synt_1g"/>
    <property type="match status" value="1"/>
</dbReference>
<dbReference type="GO" id="GO:0008757">
    <property type="term" value="F:S-adenosylmethionine-dependent methyltransferase activity"/>
    <property type="evidence" value="ECO:0007669"/>
    <property type="project" value="InterPro"/>
</dbReference>
<dbReference type="InterPro" id="IPR005161">
    <property type="entry name" value="Ku_N"/>
</dbReference>
<dbReference type="Gene3D" id="3.40.50.410">
    <property type="entry name" value="von Willebrand factor, type A domain"/>
    <property type="match status" value="1"/>
</dbReference>
<dbReference type="EMBL" id="UYRX01000150">
    <property type="protein sequence ID" value="VDK75608.1"/>
    <property type="molecule type" value="Genomic_DNA"/>
</dbReference>
<gene>
    <name evidence="20" type="ORF">NLS_LOCUS2985</name>
</gene>
<dbReference type="PANTHER" id="PTHR43326:SF1">
    <property type="entry name" value="METHIONINE--TRNA LIGASE, MITOCHONDRIAL"/>
    <property type="match status" value="1"/>
</dbReference>